<dbReference type="InterPro" id="IPR029063">
    <property type="entry name" value="SAM-dependent_MTases_sf"/>
</dbReference>
<evidence type="ECO:0000313" key="1">
    <source>
        <dbReference type="EMBL" id="KGO92435.1"/>
    </source>
</evidence>
<sequence>MPQNKNYLKFLYNSVNAHGVHSPFVFNLVTKGFYKRQFIASGLKYNSDIGLNKQALYTLFKTILYFKAYKLLVLGDEAPAATDTIRAAAEEINAKIWFYSTMVPVPGGVDLAFLTGTDTASIQPEFERLLPDVNNNSVCVLANIHATPKMEAAWETIKKDPNVTVTVDTYHLGLVFFRREQTKQHFIIRPYRSIVLDAVLGIRNLWGLLH</sequence>
<comment type="caution">
    <text evidence="1">The sequence shown here is derived from an EMBL/GenBank/DDBJ whole genome shotgun (WGS) entry which is preliminary data.</text>
</comment>
<protein>
    <submittedName>
        <fullName evidence="1">Uncharacterized protein</fullName>
    </submittedName>
</protein>
<dbReference type="Proteomes" id="UP000030111">
    <property type="component" value="Unassembled WGS sequence"/>
</dbReference>
<keyword evidence="2" id="KW-1185">Reference proteome</keyword>
<dbReference type="eggNOG" id="COG4122">
    <property type="taxonomic scope" value="Bacteria"/>
</dbReference>
<accession>A0A0A2MW28</accession>
<dbReference type="EMBL" id="JRLY01000010">
    <property type="protein sequence ID" value="KGO92435.1"/>
    <property type="molecule type" value="Genomic_DNA"/>
</dbReference>
<dbReference type="RefSeq" id="WP_026990239.1">
    <property type="nucleotide sequence ID" value="NZ_AUGP01000017.1"/>
</dbReference>
<proteinExistence type="predicted"/>
<name>A0A0A2MW28_9FLAO</name>
<reference evidence="1 2" key="1">
    <citation type="submission" date="2013-09" db="EMBL/GenBank/DDBJ databases">
        <authorList>
            <person name="Zeng Z."/>
            <person name="Chen C."/>
        </authorList>
    </citation>
    <scope>NUCLEOTIDE SEQUENCE [LARGE SCALE GENOMIC DNA]</scope>
    <source>
        <strain evidence="1 2">WB 4.1-42</strain>
    </source>
</reference>
<dbReference type="AlphaFoldDB" id="A0A0A2MW28"/>
<organism evidence="1 2">
    <name type="scientific">Flavobacterium subsaxonicum WB 4.1-42 = DSM 21790</name>
    <dbReference type="NCBI Taxonomy" id="1121898"/>
    <lineage>
        <taxon>Bacteria</taxon>
        <taxon>Pseudomonadati</taxon>
        <taxon>Bacteroidota</taxon>
        <taxon>Flavobacteriia</taxon>
        <taxon>Flavobacteriales</taxon>
        <taxon>Flavobacteriaceae</taxon>
        <taxon>Flavobacterium</taxon>
    </lineage>
</organism>
<evidence type="ECO:0000313" key="2">
    <source>
        <dbReference type="Proteomes" id="UP000030111"/>
    </source>
</evidence>
<dbReference type="Gene3D" id="3.40.50.150">
    <property type="entry name" value="Vaccinia Virus protein VP39"/>
    <property type="match status" value="1"/>
</dbReference>
<gene>
    <name evidence="1" type="ORF">Q766_13335</name>
</gene>
<dbReference type="STRING" id="1121898.GCA_000422725_01351"/>